<dbReference type="RefSeq" id="WP_107828297.1">
    <property type="nucleotide sequence ID" value="NZ_CP160205.1"/>
</dbReference>
<gene>
    <name evidence="2" type="ORF">C8P68_103271</name>
</gene>
<dbReference type="EMBL" id="QAOQ01000003">
    <property type="protein sequence ID" value="PTQ98111.1"/>
    <property type="molecule type" value="Genomic_DNA"/>
</dbReference>
<reference evidence="2 3" key="1">
    <citation type="submission" date="2018-04" db="EMBL/GenBank/DDBJ databases">
        <title>Genomic Encyclopedia of Archaeal and Bacterial Type Strains, Phase II (KMG-II): from individual species to whole genera.</title>
        <authorList>
            <person name="Goeker M."/>
        </authorList>
    </citation>
    <scope>NUCLEOTIDE SEQUENCE [LARGE SCALE GENOMIC DNA]</scope>
    <source>
        <strain evidence="2 3">DSM 26809</strain>
    </source>
</reference>
<sequence>MESSTKHLSADAYILTFPEHIQQKLQAIRKIIHQAAPQAEEVISYNMPAFKQNGILVYFAGYKGHIGFYPTGSGIRDFQHEFGDYKWSKGAVQFPLDEPLPVDLITRMVKYRVVQDAEKAKAKKAK</sequence>
<protein>
    <submittedName>
        <fullName evidence="2">Uncharacterized protein YdhG (YjbR/CyaY superfamily)</fullName>
    </submittedName>
</protein>
<dbReference type="Pfam" id="PF08818">
    <property type="entry name" value="DUF1801"/>
    <property type="match status" value="1"/>
</dbReference>
<dbReference type="SUPFAM" id="SSF159888">
    <property type="entry name" value="YdhG-like"/>
    <property type="match status" value="1"/>
</dbReference>
<organism evidence="2 3">
    <name type="scientific">Mucilaginibacter yixingensis</name>
    <dbReference type="NCBI Taxonomy" id="1295612"/>
    <lineage>
        <taxon>Bacteria</taxon>
        <taxon>Pseudomonadati</taxon>
        <taxon>Bacteroidota</taxon>
        <taxon>Sphingobacteriia</taxon>
        <taxon>Sphingobacteriales</taxon>
        <taxon>Sphingobacteriaceae</taxon>
        <taxon>Mucilaginibacter</taxon>
    </lineage>
</organism>
<dbReference type="AlphaFoldDB" id="A0A2T5JB58"/>
<name>A0A2T5JB58_9SPHI</name>
<dbReference type="Proteomes" id="UP000244168">
    <property type="component" value="Unassembled WGS sequence"/>
</dbReference>
<evidence type="ECO:0000313" key="2">
    <source>
        <dbReference type="EMBL" id="PTQ98111.1"/>
    </source>
</evidence>
<accession>A0A2T5JB58</accession>
<dbReference type="InterPro" id="IPR014922">
    <property type="entry name" value="YdhG-like"/>
</dbReference>
<dbReference type="OrthoDB" id="115213at2"/>
<evidence type="ECO:0000313" key="3">
    <source>
        <dbReference type="Proteomes" id="UP000244168"/>
    </source>
</evidence>
<proteinExistence type="predicted"/>
<comment type="caution">
    <text evidence="2">The sequence shown here is derived from an EMBL/GenBank/DDBJ whole genome shotgun (WGS) entry which is preliminary data.</text>
</comment>
<keyword evidence="3" id="KW-1185">Reference proteome</keyword>
<feature type="domain" description="YdhG-like" evidence="1">
    <location>
        <begin position="22"/>
        <end position="113"/>
    </location>
</feature>
<evidence type="ECO:0000259" key="1">
    <source>
        <dbReference type="Pfam" id="PF08818"/>
    </source>
</evidence>
<dbReference type="Gene3D" id="3.90.1150.200">
    <property type="match status" value="1"/>
</dbReference>